<name>A0A1I7J9I7_9BACT</name>
<evidence type="ECO:0000313" key="2">
    <source>
        <dbReference type="EMBL" id="SFU81866.1"/>
    </source>
</evidence>
<protein>
    <submittedName>
        <fullName evidence="2">Uncharacterized protein</fullName>
    </submittedName>
</protein>
<feature type="signal peptide" evidence="1">
    <location>
        <begin position="1"/>
        <end position="23"/>
    </location>
</feature>
<reference evidence="3" key="1">
    <citation type="submission" date="2016-10" db="EMBL/GenBank/DDBJ databases">
        <authorList>
            <person name="Varghese N."/>
        </authorList>
    </citation>
    <scope>NUCLEOTIDE SEQUENCE [LARGE SCALE GENOMIC DNA]</scope>
    <source>
        <strain evidence="3">DSM 18820</strain>
    </source>
</reference>
<dbReference type="AlphaFoldDB" id="A0A1I7J9I7"/>
<keyword evidence="3" id="KW-1185">Reference proteome</keyword>
<gene>
    <name evidence="2" type="ORF">SAMN04487941_2619</name>
</gene>
<evidence type="ECO:0000313" key="3">
    <source>
        <dbReference type="Proteomes" id="UP000182491"/>
    </source>
</evidence>
<sequence>MKVSEKIAAVLTLLALTVYHADAQSVSTGKSASAMPTYIGELTTNVGTGYGEYRALPADELDTTPAVIGTTFLTDNWSTGTLYFTLNRLLETEEFKYDLENNQFLIKTVNTPEPTLDQLRVIYSNTVDAFVLHDPIRGKRIFINATNAGLTNEGQPVIGFLEVLVNDANMSLYRKIDTELLRSSYNVALNSGEKSDRIIKKEKYYLKQSDQKELGEVGKRKKQNLEHFSANKAAVEDFVKKNNTDFTSQASLVNLVNYYNTLTQ</sequence>
<dbReference type="Proteomes" id="UP000182491">
    <property type="component" value="Unassembled WGS sequence"/>
</dbReference>
<dbReference type="OrthoDB" id="759189at2"/>
<proteinExistence type="predicted"/>
<keyword evidence="1" id="KW-0732">Signal</keyword>
<evidence type="ECO:0000256" key="1">
    <source>
        <dbReference type="SAM" id="SignalP"/>
    </source>
</evidence>
<feature type="chain" id="PRO_5010354620" evidence="1">
    <location>
        <begin position="24"/>
        <end position="264"/>
    </location>
</feature>
<dbReference type="EMBL" id="FPCA01000003">
    <property type="protein sequence ID" value="SFU81866.1"/>
    <property type="molecule type" value="Genomic_DNA"/>
</dbReference>
<organism evidence="2 3">
    <name type="scientific">Pontibacter akesuensis</name>
    <dbReference type="NCBI Taxonomy" id="388950"/>
    <lineage>
        <taxon>Bacteria</taxon>
        <taxon>Pseudomonadati</taxon>
        <taxon>Bacteroidota</taxon>
        <taxon>Cytophagia</taxon>
        <taxon>Cytophagales</taxon>
        <taxon>Hymenobacteraceae</taxon>
        <taxon>Pontibacter</taxon>
    </lineage>
</organism>
<dbReference type="RefSeq" id="WP_068838373.1">
    <property type="nucleotide sequence ID" value="NZ_BMXC01000003.1"/>
</dbReference>
<accession>A0A1I7J9I7</accession>